<keyword evidence="15" id="KW-1185">Reference proteome</keyword>
<feature type="compositionally biased region" description="Low complexity" evidence="10">
    <location>
        <begin position="1214"/>
        <end position="1226"/>
    </location>
</feature>
<feature type="region of interest" description="Disordered" evidence="10">
    <location>
        <begin position="1270"/>
        <end position="1334"/>
    </location>
</feature>
<feature type="signal peptide" evidence="12">
    <location>
        <begin position="1"/>
        <end position="27"/>
    </location>
</feature>
<gene>
    <name evidence="14" type="ORF">TCAL_13292</name>
</gene>
<keyword evidence="4" id="KW-0433">Leucine-rich repeat</keyword>
<dbReference type="SMART" id="SM00364">
    <property type="entry name" value="LRR_BAC"/>
    <property type="match status" value="10"/>
</dbReference>
<dbReference type="PANTHER" id="PTHR24366:SF96">
    <property type="entry name" value="LEUCINE RICH REPEAT CONTAINING 53"/>
    <property type="match status" value="1"/>
</dbReference>
<dbReference type="SMART" id="SM00255">
    <property type="entry name" value="TIR"/>
    <property type="match status" value="1"/>
</dbReference>
<dbReference type="OMA" id="WSTMSLE"/>
<feature type="transmembrane region" description="Helical" evidence="11">
    <location>
        <begin position="982"/>
        <end position="1006"/>
    </location>
</feature>
<evidence type="ECO:0000259" key="13">
    <source>
        <dbReference type="PROSITE" id="PS50104"/>
    </source>
</evidence>
<evidence type="ECO:0000313" key="14">
    <source>
        <dbReference type="EMBL" id="TRY76287.1"/>
    </source>
</evidence>
<evidence type="ECO:0000256" key="3">
    <source>
        <dbReference type="ARBA" id="ARBA00022475"/>
    </source>
</evidence>
<sequence length="1334" mass="149690">MDLKVNSIHGLVLAVVLLAINCPTTQAYEAPDDCEWTLLDDSIVRENPELDIDLICHLSAINSNIEKTNFSVIPSHRTRSLTIKCSDSSLSTLEPGAFASLSSLEELKLESCRLEHIPQNAFQGLAGLKSLVIHTEHSSFLAIEEGSFRGVSELKALDLSGNYIRSLPSQELCHLPNLQWLNMSFNEIESFADIGLERSQEKMCLSQLSVLDLSHNEITRLDGVPTSVRELLLNANFIRHIAEDLDGQSLQILDLSQNQLSMLPKSVFSRLSSLLVLNLANNSLANLVDETILDGLVALEVLNLSGNAIHSTKINARLFHDVKSSLLKLVLSSNQLEEIGIEQADLFSSQLVRLEVLKLDNNQLSSLPTGFAPLHVQELDLSHNRLTTLKSLGRLPQMTHLHLSHNNLNSIEERAFINCSNILVLDLSHNDLSQAPSSLTHLKSLQTLDLSFNAIAVLEGSALLRMESLWRLQLSGNRLGNISVGLFDDLKALQILDLANNQISQVEKGSFDANRQLQAIRLDGNRLQSMDGLFGNLEQLIWLNISDNTIRHFDYALIPLNLHWLDISHNQLEELGNYFDLTGEIALGVLDAGFNRLAQLGPNSIPNSIETLLVNDNQLEQIVPYTFFKKTRLSKVDLSVNNLKGIDRNALRLSSDVARVPEFFLGGNPIECDCEMVWFKSINVANSMQNYPSVQDIESIYCRLIYTREVSFVPLVEARNEQFLCPYQTHCFALCKCCDFDACDCEMSCPDNCTCYHDNSWSKNIAVCSNSEFNDLPEQLPMDATEIFLDGNSLSELGSHTFIGRKNLRILHLNNSQIHSIQNKTFNGLSSLTVLHLEGNQLKELNGYEFETLNSLRELFLENNLLEHIHNATFKFLGSLEVLHLQGNRIIDFPVWELAFNPFLVSIKLAENIWSCDCDYMERFRSWMTVYSSKIFDADNVSCITNEASDMNVRMSDFDVSTCSSMKAIATTRIQEMSSEDYLPLVAATLASFALFLLVLLALFTYRHTLRVWIHSKYGVRVFDNSFNEDDSVVEGGKKTAINDQMTTAAKTTPKLFDVFVSYSPKDDLFVRDVLATELEHGSASQYKTCLFHRDIANQTYIADTLIQATEASRRTIMVLSEHFLKSEWSRYDYKSGLHQALRTGRRKLIVILLGDISSRDVDPDLRLYLKTSIVLQWGDRLFWEKLRYALPDDSLEVRFHTDQGKMASHRKSQASSSSASSRVSTISPAASMMEVEDHYYHQPRYATYLPPPPPISTLANNLIMNNNHHHHLHPQYPSHGQYPTGHISSDRLSPQSASHGVASSSSPGLSSISMVGNLPGQQTPSRSSVVMHI</sequence>
<evidence type="ECO:0000256" key="11">
    <source>
        <dbReference type="SAM" id="Phobius"/>
    </source>
</evidence>
<evidence type="ECO:0000313" key="15">
    <source>
        <dbReference type="Proteomes" id="UP000318571"/>
    </source>
</evidence>
<organism evidence="14 15">
    <name type="scientific">Tigriopus californicus</name>
    <name type="common">Marine copepod</name>
    <dbReference type="NCBI Taxonomy" id="6832"/>
    <lineage>
        <taxon>Eukaryota</taxon>
        <taxon>Metazoa</taxon>
        <taxon>Ecdysozoa</taxon>
        <taxon>Arthropoda</taxon>
        <taxon>Crustacea</taxon>
        <taxon>Multicrustacea</taxon>
        <taxon>Hexanauplia</taxon>
        <taxon>Copepoda</taxon>
        <taxon>Harpacticoida</taxon>
        <taxon>Harpacticidae</taxon>
        <taxon>Tigriopus</taxon>
    </lineage>
</organism>
<dbReference type="InterPro" id="IPR032675">
    <property type="entry name" value="LRR_dom_sf"/>
</dbReference>
<dbReference type="Pfam" id="PF01582">
    <property type="entry name" value="TIR"/>
    <property type="match status" value="1"/>
</dbReference>
<proteinExistence type="inferred from homology"/>
<dbReference type="STRING" id="6832.A0A553PF22"/>
<dbReference type="PROSITE" id="PS50104">
    <property type="entry name" value="TIR"/>
    <property type="match status" value="1"/>
</dbReference>
<dbReference type="OrthoDB" id="2015831at2759"/>
<evidence type="ECO:0000256" key="12">
    <source>
        <dbReference type="SAM" id="SignalP"/>
    </source>
</evidence>
<keyword evidence="5 11" id="KW-0812">Transmembrane</keyword>
<protein>
    <recommendedName>
        <fullName evidence="13">TIR domain-containing protein</fullName>
    </recommendedName>
</protein>
<evidence type="ECO:0000256" key="7">
    <source>
        <dbReference type="ARBA" id="ARBA00022737"/>
    </source>
</evidence>
<dbReference type="InterPro" id="IPR000157">
    <property type="entry name" value="TIR_dom"/>
</dbReference>
<accession>A0A553PF22</accession>
<dbReference type="PANTHER" id="PTHR24366">
    <property type="entry name" value="IG(IMMUNOGLOBULIN) AND LRR(LEUCINE RICH REPEAT) DOMAINS"/>
    <property type="match status" value="1"/>
</dbReference>
<dbReference type="InterPro" id="IPR003591">
    <property type="entry name" value="Leu-rich_rpt_typical-subtyp"/>
</dbReference>
<dbReference type="Proteomes" id="UP000318571">
    <property type="component" value="Chromosome 5"/>
</dbReference>
<evidence type="ECO:0000256" key="10">
    <source>
        <dbReference type="SAM" id="MobiDB-lite"/>
    </source>
</evidence>
<name>A0A553PF22_TIGCA</name>
<dbReference type="SMART" id="SM00365">
    <property type="entry name" value="LRR_SD22"/>
    <property type="match status" value="9"/>
</dbReference>
<keyword evidence="7" id="KW-0677">Repeat</keyword>
<dbReference type="Gene3D" id="3.80.10.10">
    <property type="entry name" value="Ribonuclease Inhibitor"/>
    <property type="match status" value="6"/>
</dbReference>
<comment type="subcellular location">
    <subcellularLocation>
        <location evidence="1">Cell membrane</location>
    </subcellularLocation>
</comment>
<feature type="compositionally biased region" description="Low complexity" evidence="10">
    <location>
        <begin position="1294"/>
        <end position="1314"/>
    </location>
</feature>
<comment type="caution">
    <text evidence="14">The sequence shown here is derived from an EMBL/GenBank/DDBJ whole genome shotgun (WGS) entry which is preliminary data.</text>
</comment>
<dbReference type="FunFam" id="3.40.50.10140:FF:000021">
    <property type="entry name" value="Toll receptor 13"/>
    <property type="match status" value="1"/>
</dbReference>
<dbReference type="GO" id="GO:0005886">
    <property type="term" value="C:plasma membrane"/>
    <property type="evidence" value="ECO:0007669"/>
    <property type="project" value="UniProtKB-SubCell"/>
</dbReference>
<dbReference type="SUPFAM" id="SSF52200">
    <property type="entry name" value="Toll/Interleukin receptor TIR domain"/>
    <property type="match status" value="1"/>
</dbReference>
<dbReference type="SUPFAM" id="SSF52058">
    <property type="entry name" value="L domain-like"/>
    <property type="match status" value="3"/>
</dbReference>
<keyword evidence="8 11" id="KW-1133">Transmembrane helix</keyword>
<dbReference type="SMART" id="SM00369">
    <property type="entry name" value="LRR_TYP"/>
    <property type="match status" value="20"/>
</dbReference>
<dbReference type="PROSITE" id="PS51450">
    <property type="entry name" value="LRR"/>
    <property type="match status" value="9"/>
</dbReference>
<keyword evidence="9 11" id="KW-0472">Membrane</keyword>
<evidence type="ECO:0000256" key="1">
    <source>
        <dbReference type="ARBA" id="ARBA00004236"/>
    </source>
</evidence>
<dbReference type="InterPro" id="IPR001611">
    <property type="entry name" value="Leu-rich_rpt"/>
</dbReference>
<comment type="similarity">
    <text evidence="2">Belongs to the Toll-like receptor family.</text>
</comment>
<evidence type="ECO:0000256" key="6">
    <source>
        <dbReference type="ARBA" id="ARBA00022729"/>
    </source>
</evidence>
<keyword evidence="3" id="KW-1003">Cell membrane</keyword>
<evidence type="ECO:0000256" key="9">
    <source>
        <dbReference type="ARBA" id="ARBA00023136"/>
    </source>
</evidence>
<evidence type="ECO:0000256" key="8">
    <source>
        <dbReference type="ARBA" id="ARBA00022989"/>
    </source>
</evidence>
<keyword evidence="6 12" id="KW-0732">Signal</keyword>
<dbReference type="FunFam" id="3.80.10.10:FF:001438">
    <property type="entry name" value="Uncharacterized protein"/>
    <property type="match status" value="1"/>
</dbReference>
<reference evidence="14 15" key="1">
    <citation type="journal article" date="2018" name="Nat. Ecol. Evol.">
        <title>Genomic signatures of mitonuclear coevolution across populations of Tigriopus californicus.</title>
        <authorList>
            <person name="Barreto F.S."/>
            <person name="Watson E.T."/>
            <person name="Lima T.G."/>
            <person name="Willett C.S."/>
            <person name="Edmands S."/>
            <person name="Li W."/>
            <person name="Burton R.S."/>
        </authorList>
    </citation>
    <scope>NUCLEOTIDE SEQUENCE [LARGE SCALE GENOMIC DNA]</scope>
    <source>
        <strain evidence="14 15">San Diego</strain>
    </source>
</reference>
<dbReference type="Pfam" id="PF13855">
    <property type="entry name" value="LRR_8"/>
    <property type="match status" value="7"/>
</dbReference>
<feature type="chain" id="PRO_5021707871" description="TIR domain-containing protein" evidence="12">
    <location>
        <begin position="28"/>
        <end position="1334"/>
    </location>
</feature>
<feature type="compositionally biased region" description="Polar residues" evidence="10">
    <location>
        <begin position="1320"/>
        <end position="1334"/>
    </location>
</feature>
<dbReference type="InterPro" id="IPR035897">
    <property type="entry name" value="Toll_tir_struct_dom_sf"/>
</dbReference>
<evidence type="ECO:0000256" key="2">
    <source>
        <dbReference type="ARBA" id="ARBA00009634"/>
    </source>
</evidence>
<dbReference type="GO" id="GO:0007165">
    <property type="term" value="P:signal transduction"/>
    <property type="evidence" value="ECO:0007669"/>
    <property type="project" value="InterPro"/>
</dbReference>
<evidence type="ECO:0000256" key="5">
    <source>
        <dbReference type="ARBA" id="ARBA00022692"/>
    </source>
</evidence>
<feature type="region of interest" description="Disordered" evidence="10">
    <location>
        <begin position="1205"/>
        <end position="1226"/>
    </location>
</feature>
<dbReference type="EMBL" id="VCGU01000004">
    <property type="protein sequence ID" value="TRY76287.1"/>
    <property type="molecule type" value="Genomic_DNA"/>
</dbReference>
<dbReference type="Gene3D" id="3.40.50.10140">
    <property type="entry name" value="Toll/interleukin-1 receptor homology (TIR) domain"/>
    <property type="match status" value="1"/>
</dbReference>
<feature type="domain" description="TIR" evidence="13">
    <location>
        <begin position="1055"/>
        <end position="1191"/>
    </location>
</feature>
<evidence type="ECO:0000256" key="4">
    <source>
        <dbReference type="ARBA" id="ARBA00022614"/>
    </source>
</evidence>